<proteinExistence type="predicted"/>
<dbReference type="AlphaFoldDB" id="A0A6C0KU21"/>
<sequence>MKICIIDNKNEDIGLKILFPEADYYVCDEHSNDYRKDSYNHYKFTPILNLENINDKNYDILFVVMSLRHIINDEIAVKDIRTNYETKIKIIIDNNSFKHIFFFDNEDYDVDPNLYVKNTLEKNIQFFKRNYDKKTIYPNNVKPFPFITFGNKCIIEHCDRYIVPKNIYLNYTNRSNRVFFTGGLYCHDDKKFNVYVDRIGLYKKIGHTIFNPGYLPLLEFQDVLRNSKFGLDLTGAGNPNTRTFETLLSGSLMLQQKNDMVWPFEDKFSEECLFTDENDYLIKLRNLISNNELYNKCLLNQYNIVDKYFNKEWLRNYILQFIT</sequence>
<protein>
    <recommendedName>
        <fullName evidence="2">Glycosyltransferase</fullName>
    </recommendedName>
</protein>
<reference evidence="1" key="1">
    <citation type="journal article" date="2020" name="Nature">
        <title>Giant virus diversity and host interactions through global metagenomics.</title>
        <authorList>
            <person name="Schulz F."/>
            <person name="Roux S."/>
            <person name="Paez-Espino D."/>
            <person name="Jungbluth S."/>
            <person name="Walsh D.A."/>
            <person name="Denef V.J."/>
            <person name="McMahon K.D."/>
            <person name="Konstantinidis K.T."/>
            <person name="Eloe-Fadrosh E.A."/>
            <person name="Kyrpides N.C."/>
            <person name="Woyke T."/>
        </authorList>
    </citation>
    <scope>NUCLEOTIDE SEQUENCE</scope>
    <source>
        <strain evidence="1">GVMAG-S-3300013014-113</strain>
    </source>
</reference>
<accession>A0A6C0KU21</accession>
<name>A0A6C0KU21_9ZZZZ</name>
<organism evidence="1">
    <name type="scientific">viral metagenome</name>
    <dbReference type="NCBI Taxonomy" id="1070528"/>
    <lineage>
        <taxon>unclassified sequences</taxon>
        <taxon>metagenomes</taxon>
        <taxon>organismal metagenomes</taxon>
    </lineage>
</organism>
<evidence type="ECO:0008006" key="2">
    <source>
        <dbReference type="Google" id="ProtNLM"/>
    </source>
</evidence>
<dbReference type="EMBL" id="MN740956">
    <property type="protein sequence ID" value="QHU19838.1"/>
    <property type="molecule type" value="Genomic_DNA"/>
</dbReference>
<evidence type="ECO:0000313" key="1">
    <source>
        <dbReference type="EMBL" id="QHU19838.1"/>
    </source>
</evidence>